<sequence length="115" mass="13570">MYIVVTFWPNYLDNEFPLFTDLTVFILFIPCFYLLGTGIPSQIIWQLAQPPYYRWSWLVFNYAVLSILVMLLFDYSMQTNLMCMFIGGITSAVYLMISRLLHLLTISDDKDKMIK</sequence>
<name>A0A916QGH3_9BACL</name>
<evidence type="ECO:0000313" key="2">
    <source>
        <dbReference type="EMBL" id="GFR39013.1"/>
    </source>
</evidence>
<reference evidence="2" key="2">
    <citation type="journal article" date="2021" name="Data Brief">
        <title>Draft genome sequence data of the facultative, thermophilic, xylanolytic bacterium Paenibacillus sp. strain DA-C8.</title>
        <authorList>
            <person name="Chhe C."/>
            <person name="Uke A."/>
            <person name="Baramee S."/>
            <person name="Ungkulpasvich U."/>
            <person name="Tachaapaikoon C."/>
            <person name="Pason P."/>
            <person name="Waeonukul R."/>
            <person name="Ratanakhanokchai K."/>
            <person name="Kosugi A."/>
        </authorList>
    </citation>
    <scope>NUCLEOTIDE SEQUENCE</scope>
    <source>
        <strain evidence="2">DA-C8</strain>
    </source>
</reference>
<organism evidence="2 3">
    <name type="scientific">Insulibacter thermoxylanivorax</name>
    <dbReference type="NCBI Taxonomy" id="2749268"/>
    <lineage>
        <taxon>Bacteria</taxon>
        <taxon>Bacillati</taxon>
        <taxon>Bacillota</taxon>
        <taxon>Bacilli</taxon>
        <taxon>Bacillales</taxon>
        <taxon>Paenibacillaceae</taxon>
        <taxon>Insulibacter</taxon>
    </lineage>
</organism>
<gene>
    <name evidence="2" type="ORF">PRECH8_23090</name>
</gene>
<dbReference type="AlphaFoldDB" id="A0A916QGH3"/>
<dbReference type="Proteomes" id="UP000654993">
    <property type="component" value="Unassembled WGS sequence"/>
</dbReference>
<keyword evidence="1" id="KW-0812">Transmembrane</keyword>
<evidence type="ECO:0000256" key="1">
    <source>
        <dbReference type="SAM" id="Phobius"/>
    </source>
</evidence>
<evidence type="ECO:0000313" key="3">
    <source>
        <dbReference type="Proteomes" id="UP000654993"/>
    </source>
</evidence>
<accession>A0A916QGH3</accession>
<comment type="caution">
    <text evidence="2">The sequence shown here is derived from an EMBL/GenBank/DDBJ whole genome shotgun (WGS) entry which is preliminary data.</text>
</comment>
<proteinExistence type="predicted"/>
<protein>
    <submittedName>
        <fullName evidence="2">Uncharacterized protein</fullName>
    </submittedName>
</protein>
<dbReference type="EMBL" id="BMAQ01000031">
    <property type="protein sequence ID" value="GFR39013.1"/>
    <property type="molecule type" value="Genomic_DNA"/>
</dbReference>
<reference evidence="2" key="1">
    <citation type="submission" date="2020-08" db="EMBL/GenBank/DDBJ databases">
        <authorList>
            <person name="Uke A."/>
            <person name="Chhe C."/>
            <person name="Baramee S."/>
            <person name="Kosugi A."/>
        </authorList>
    </citation>
    <scope>NUCLEOTIDE SEQUENCE</scope>
    <source>
        <strain evidence="2">DA-C8</strain>
    </source>
</reference>
<feature type="transmembrane region" description="Helical" evidence="1">
    <location>
        <begin position="16"/>
        <end position="35"/>
    </location>
</feature>
<feature type="transmembrane region" description="Helical" evidence="1">
    <location>
        <begin position="79"/>
        <end position="97"/>
    </location>
</feature>
<keyword evidence="3" id="KW-1185">Reference proteome</keyword>
<keyword evidence="1" id="KW-0472">Membrane</keyword>
<feature type="transmembrane region" description="Helical" evidence="1">
    <location>
        <begin position="55"/>
        <end position="73"/>
    </location>
</feature>
<keyword evidence="1" id="KW-1133">Transmembrane helix</keyword>